<gene>
    <name evidence="1" type="ORF">CU098_003743</name>
</gene>
<sequence length="298" mass="35541">MEFEEVNNYINREQGHSTTSLDQIPSFEHVLSNPYNALFQTSIQKKPTLSNFVHRLRQQSSKTRFVREYKKMASLFDTVHTHEYDESSDDASVRIIDKSVMDKPSDPDANDLEVLELVVPKRQKEKKKVMINESANQIRHAHEPQLDSDQFISMDHALGLLHHHVQTMQDNIEKEIKRIRVYQEDIVKYREHMILMDTQLDTMHYSLTMMHKDIPEMKAQKERVQENEIKVRSNQKKHNIQKYRFEKYRKAISIDTRLVELKKKIDAAWKRDEIWASIRDWGLLSGRWPYQTFNCLMN</sequence>
<name>A0A367JEQ5_RHIST</name>
<evidence type="ECO:0000313" key="2">
    <source>
        <dbReference type="Proteomes" id="UP000253551"/>
    </source>
</evidence>
<dbReference type="EMBL" id="PJQM01003520">
    <property type="protein sequence ID" value="RCH88442.1"/>
    <property type="molecule type" value="Genomic_DNA"/>
</dbReference>
<comment type="caution">
    <text evidence="1">The sequence shown here is derived from an EMBL/GenBank/DDBJ whole genome shotgun (WGS) entry which is preliminary data.</text>
</comment>
<reference evidence="1 2" key="1">
    <citation type="journal article" date="2018" name="G3 (Bethesda)">
        <title>Phylogenetic and Phylogenomic Definition of Rhizopus Species.</title>
        <authorList>
            <person name="Gryganskyi A.P."/>
            <person name="Golan J."/>
            <person name="Dolatabadi S."/>
            <person name="Mondo S."/>
            <person name="Robb S."/>
            <person name="Idnurm A."/>
            <person name="Muszewska A."/>
            <person name="Steczkiewicz K."/>
            <person name="Masonjones S."/>
            <person name="Liao H.L."/>
            <person name="Gajdeczka M.T."/>
            <person name="Anike F."/>
            <person name="Vuek A."/>
            <person name="Anishchenko I.M."/>
            <person name="Voigt K."/>
            <person name="de Hoog G.S."/>
            <person name="Smith M.E."/>
            <person name="Heitman J."/>
            <person name="Vilgalys R."/>
            <person name="Stajich J.E."/>
        </authorList>
    </citation>
    <scope>NUCLEOTIDE SEQUENCE [LARGE SCALE GENOMIC DNA]</scope>
    <source>
        <strain evidence="1 2">LSU 92-RS-03</strain>
    </source>
</reference>
<organism evidence="1 2">
    <name type="scientific">Rhizopus stolonifer</name>
    <name type="common">Rhizopus nigricans</name>
    <dbReference type="NCBI Taxonomy" id="4846"/>
    <lineage>
        <taxon>Eukaryota</taxon>
        <taxon>Fungi</taxon>
        <taxon>Fungi incertae sedis</taxon>
        <taxon>Mucoromycota</taxon>
        <taxon>Mucoromycotina</taxon>
        <taxon>Mucoromycetes</taxon>
        <taxon>Mucorales</taxon>
        <taxon>Mucorineae</taxon>
        <taxon>Rhizopodaceae</taxon>
        <taxon>Rhizopus</taxon>
    </lineage>
</organism>
<accession>A0A367JEQ5</accession>
<keyword evidence="2" id="KW-1185">Reference proteome</keyword>
<proteinExistence type="predicted"/>
<evidence type="ECO:0000313" key="1">
    <source>
        <dbReference type="EMBL" id="RCH88442.1"/>
    </source>
</evidence>
<dbReference type="Proteomes" id="UP000253551">
    <property type="component" value="Unassembled WGS sequence"/>
</dbReference>
<protein>
    <submittedName>
        <fullName evidence="1">Uncharacterized protein</fullName>
    </submittedName>
</protein>
<dbReference type="OrthoDB" id="2279350at2759"/>
<dbReference type="AlphaFoldDB" id="A0A367JEQ5"/>